<sequence length="241" mass="24206">MSTTTPATAVPADAATDRAAASVWPLRIAGGLLVLTPLLVAGGFATSPPQASDSGSDYAASLGADPVVTGISAAFLHYGWVALVFGAFAAVAMVRGRRGRGLTTVGAAATAFGAVQMSGLLLSDHYLASMSNRVGPDVAGAVLESLDAGVPWVQVWLLTGKVFGLLGPAVLMAGLARAGVIGWWAVPGWLAMWFLAPMLGSMVGVVATAALTVLCGAPLVVLGVRMIRRGSPDVVAAGRAV</sequence>
<evidence type="ECO:0000313" key="3">
    <source>
        <dbReference type="Proteomes" id="UP001367513"/>
    </source>
</evidence>
<dbReference type="Proteomes" id="UP001367513">
    <property type="component" value="Unassembled WGS sequence"/>
</dbReference>
<accession>A0ABU9ABT6</accession>
<evidence type="ECO:0000256" key="1">
    <source>
        <dbReference type="SAM" id="Phobius"/>
    </source>
</evidence>
<evidence type="ECO:0000313" key="2">
    <source>
        <dbReference type="EMBL" id="MEK6463803.1"/>
    </source>
</evidence>
<feature type="transmembrane region" description="Helical" evidence="1">
    <location>
        <begin position="202"/>
        <end position="224"/>
    </location>
</feature>
<keyword evidence="1" id="KW-0472">Membrane</keyword>
<comment type="caution">
    <text evidence="2">The sequence shown here is derived from an EMBL/GenBank/DDBJ whole genome shotgun (WGS) entry which is preliminary data.</text>
</comment>
<keyword evidence="3" id="KW-1185">Reference proteome</keyword>
<gene>
    <name evidence="2" type="ORF">WG925_08660</name>
</gene>
<feature type="transmembrane region" description="Helical" evidence="1">
    <location>
        <begin position="101"/>
        <end position="122"/>
    </location>
</feature>
<keyword evidence="1" id="KW-1133">Transmembrane helix</keyword>
<dbReference type="RefSeq" id="WP_308817670.1">
    <property type="nucleotide sequence ID" value="NZ_BAAAOD010000010.1"/>
</dbReference>
<feature type="transmembrane region" description="Helical" evidence="1">
    <location>
        <begin position="152"/>
        <end position="171"/>
    </location>
</feature>
<feature type="transmembrane region" description="Helical" evidence="1">
    <location>
        <begin position="67"/>
        <end position="94"/>
    </location>
</feature>
<dbReference type="EMBL" id="JBBPIX010000003">
    <property type="protein sequence ID" value="MEK6463803.1"/>
    <property type="molecule type" value="Genomic_DNA"/>
</dbReference>
<reference evidence="2 3" key="1">
    <citation type="submission" date="2024-03" db="EMBL/GenBank/DDBJ databases">
        <title>Draft genome sequence of Pseudonocardia carboxydivorans JCM 14827.</title>
        <authorList>
            <person name="Duangmal K."/>
        </authorList>
    </citation>
    <scope>NUCLEOTIDE SEQUENCE [LARGE SCALE GENOMIC DNA]</scope>
    <source>
        <strain evidence="2 3">JCM 14827</strain>
    </source>
</reference>
<feature type="transmembrane region" description="Helical" evidence="1">
    <location>
        <begin position="28"/>
        <end position="47"/>
    </location>
</feature>
<evidence type="ECO:0008006" key="4">
    <source>
        <dbReference type="Google" id="ProtNLM"/>
    </source>
</evidence>
<name>A0ABU9ABT6_PSEA5</name>
<feature type="transmembrane region" description="Helical" evidence="1">
    <location>
        <begin position="178"/>
        <end position="196"/>
    </location>
</feature>
<keyword evidence="1" id="KW-0812">Transmembrane</keyword>
<protein>
    <recommendedName>
        <fullName evidence="4">DUF4386 family protein</fullName>
    </recommendedName>
</protein>
<proteinExistence type="predicted"/>
<organism evidence="2 3">
    <name type="scientific">Pseudonocardia alni subsp. carboxydivorans</name>
    <dbReference type="NCBI Taxonomy" id="415010"/>
    <lineage>
        <taxon>Bacteria</taxon>
        <taxon>Bacillati</taxon>
        <taxon>Actinomycetota</taxon>
        <taxon>Actinomycetes</taxon>
        <taxon>Pseudonocardiales</taxon>
        <taxon>Pseudonocardiaceae</taxon>
        <taxon>Pseudonocardia</taxon>
    </lineage>
</organism>